<dbReference type="InterPro" id="IPR014729">
    <property type="entry name" value="Rossmann-like_a/b/a_fold"/>
</dbReference>
<dbReference type="GO" id="GO:0006424">
    <property type="term" value="P:glutamyl-tRNA aminoacylation"/>
    <property type="evidence" value="ECO:0007669"/>
    <property type="project" value="InterPro"/>
</dbReference>
<accession>A0A1J5QGY9</accession>
<dbReference type="NCBIfam" id="TIGR03838">
    <property type="entry name" value="queuosine_YadB"/>
    <property type="match status" value="1"/>
</dbReference>
<evidence type="ECO:0000256" key="5">
    <source>
        <dbReference type="ARBA" id="ARBA00022840"/>
    </source>
</evidence>
<dbReference type="GO" id="GO:0008270">
    <property type="term" value="F:zinc ion binding"/>
    <property type="evidence" value="ECO:0007669"/>
    <property type="project" value="InterPro"/>
</dbReference>
<proteinExistence type="inferred from homology"/>
<keyword evidence="4" id="KW-0862">Zinc</keyword>
<evidence type="ECO:0000256" key="7">
    <source>
        <dbReference type="SAM" id="MobiDB-lite"/>
    </source>
</evidence>
<keyword evidence="6" id="KW-0030">Aminoacyl-tRNA synthetase</keyword>
<evidence type="ECO:0000256" key="3">
    <source>
        <dbReference type="ARBA" id="ARBA00022741"/>
    </source>
</evidence>
<dbReference type="Pfam" id="PF00749">
    <property type="entry name" value="tRNA-synt_1c"/>
    <property type="match status" value="1"/>
</dbReference>
<evidence type="ECO:0000256" key="4">
    <source>
        <dbReference type="ARBA" id="ARBA00022833"/>
    </source>
</evidence>
<evidence type="ECO:0000256" key="2">
    <source>
        <dbReference type="ARBA" id="ARBA00022723"/>
    </source>
</evidence>
<comment type="caution">
    <text evidence="9">The sequence shown here is derived from an EMBL/GenBank/DDBJ whole genome shotgun (WGS) entry which is preliminary data.</text>
</comment>
<dbReference type="GO" id="GO:0005524">
    <property type="term" value="F:ATP binding"/>
    <property type="evidence" value="ECO:0007669"/>
    <property type="project" value="UniProtKB-KW"/>
</dbReference>
<dbReference type="NCBIfam" id="NF004313">
    <property type="entry name" value="PRK05710.1-2"/>
    <property type="match status" value="1"/>
</dbReference>
<gene>
    <name evidence="9" type="primary">gluQ_8</name>
    <name evidence="9" type="ORF">GALL_389920</name>
</gene>
<evidence type="ECO:0000313" key="9">
    <source>
        <dbReference type="EMBL" id="OIQ79268.1"/>
    </source>
</evidence>
<reference evidence="9" key="1">
    <citation type="submission" date="2016-10" db="EMBL/GenBank/DDBJ databases">
        <title>Sequence of Gallionella enrichment culture.</title>
        <authorList>
            <person name="Poehlein A."/>
            <person name="Muehling M."/>
            <person name="Daniel R."/>
        </authorList>
    </citation>
    <scope>NUCLEOTIDE SEQUENCE</scope>
</reference>
<evidence type="ECO:0000256" key="1">
    <source>
        <dbReference type="ARBA" id="ARBA00022598"/>
    </source>
</evidence>
<organism evidence="9">
    <name type="scientific">mine drainage metagenome</name>
    <dbReference type="NCBI Taxonomy" id="410659"/>
    <lineage>
        <taxon>unclassified sequences</taxon>
        <taxon>metagenomes</taxon>
        <taxon>ecological metagenomes</taxon>
    </lineage>
</organism>
<evidence type="ECO:0000259" key="8">
    <source>
        <dbReference type="Pfam" id="PF00749"/>
    </source>
</evidence>
<keyword evidence="2" id="KW-0479">Metal-binding</keyword>
<dbReference type="AlphaFoldDB" id="A0A1J5QGY9"/>
<keyword evidence="3" id="KW-0547">Nucleotide-binding</keyword>
<protein>
    <submittedName>
        <fullName evidence="9">Glutamyl-Q tRNA(Asp) synthetase</fullName>
        <ecNumber evidence="9">6.1.1.-</ecNumber>
    </submittedName>
</protein>
<sequence length="310" mass="34429">MRPLSSSDPLPDPMNNPYRGRFAPSPTGPLHIGSLIAAVGSFLEARRHDGAWLVRMEDLDPPREMPGAAEHILRTLEVYGFEWDGPVLYQNARHPAYEAALEILAQRGLLYPCACTRREIADSALRGIEGRIYPGTCRNGLAPGKSARAWRVKVHDTVIAFDDAVQGHVSQNLTRDIGDFVLKRADGLFAYQLAVVVDDAMQGITHVVRGADLLDSTPRQIYLQRLLGLRTPHYAHLPVAANARGEKLSKQTRAVPLDLSHPVPPLWQALNFLGQRPPDDLTHASLTTLWQWARESWQLNAIAKIKSIML</sequence>
<feature type="region of interest" description="Disordered" evidence="7">
    <location>
        <begin position="1"/>
        <end position="22"/>
    </location>
</feature>
<dbReference type="PANTHER" id="PTHR43311">
    <property type="entry name" value="GLUTAMATE--TRNA LIGASE"/>
    <property type="match status" value="1"/>
</dbReference>
<dbReference type="InterPro" id="IPR049940">
    <property type="entry name" value="GluQ/Sye"/>
</dbReference>
<dbReference type="SUPFAM" id="SSF52374">
    <property type="entry name" value="Nucleotidylyl transferase"/>
    <property type="match status" value="1"/>
</dbReference>
<dbReference type="HAMAP" id="MF_01428">
    <property type="entry name" value="Glu_Q_tRNA_synth"/>
    <property type="match status" value="1"/>
</dbReference>
<dbReference type="GO" id="GO:0005829">
    <property type="term" value="C:cytosol"/>
    <property type="evidence" value="ECO:0007669"/>
    <property type="project" value="TreeGrafter"/>
</dbReference>
<dbReference type="PRINTS" id="PR00987">
    <property type="entry name" value="TRNASYNTHGLU"/>
</dbReference>
<dbReference type="InterPro" id="IPR000924">
    <property type="entry name" value="Glu/Gln-tRNA-synth"/>
</dbReference>
<dbReference type="GO" id="GO:0006400">
    <property type="term" value="P:tRNA modification"/>
    <property type="evidence" value="ECO:0007669"/>
    <property type="project" value="InterPro"/>
</dbReference>
<dbReference type="FunFam" id="3.40.50.620:FF:000093">
    <property type="entry name" value="Glutamyl-Q tRNA(Asp) synthetase"/>
    <property type="match status" value="1"/>
</dbReference>
<feature type="domain" description="Glutamyl/glutaminyl-tRNA synthetase class Ib catalytic" evidence="8">
    <location>
        <begin position="19"/>
        <end position="254"/>
    </location>
</feature>
<keyword evidence="5" id="KW-0067">ATP-binding</keyword>
<dbReference type="NCBIfam" id="NF004314">
    <property type="entry name" value="PRK05710.1-3"/>
    <property type="match status" value="1"/>
</dbReference>
<dbReference type="PANTHER" id="PTHR43311:SF1">
    <property type="entry name" value="GLUTAMYL-Q TRNA(ASP) SYNTHETASE"/>
    <property type="match status" value="1"/>
</dbReference>
<dbReference type="GO" id="GO:0004818">
    <property type="term" value="F:glutamate-tRNA ligase activity"/>
    <property type="evidence" value="ECO:0007669"/>
    <property type="project" value="TreeGrafter"/>
</dbReference>
<dbReference type="EMBL" id="MLJW01001244">
    <property type="protein sequence ID" value="OIQ79268.1"/>
    <property type="molecule type" value="Genomic_DNA"/>
</dbReference>
<dbReference type="InterPro" id="IPR020058">
    <property type="entry name" value="Glu/Gln-tRNA-synth_Ib_cat-dom"/>
</dbReference>
<name>A0A1J5QGY9_9ZZZZ</name>
<dbReference type="Gene3D" id="3.40.50.620">
    <property type="entry name" value="HUPs"/>
    <property type="match status" value="1"/>
</dbReference>
<evidence type="ECO:0000256" key="6">
    <source>
        <dbReference type="ARBA" id="ARBA00023146"/>
    </source>
</evidence>
<keyword evidence="1 9" id="KW-0436">Ligase</keyword>
<dbReference type="InterPro" id="IPR022380">
    <property type="entry name" value="Glu-Q_tRNA(Asp)_Synthase"/>
</dbReference>
<dbReference type="EC" id="6.1.1.-" evidence="9"/>